<organism evidence="1">
    <name type="scientific">marine sediment metagenome</name>
    <dbReference type="NCBI Taxonomy" id="412755"/>
    <lineage>
        <taxon>unclassified sequences</taxon>
        <taxon>metagenomes</taxon>
        <taxon>ecological metagenomes</taxon>
    </lineage>
</organism>
<reference evidence="1" key="1">
    <citation type="journal article" date="2015" name="Nature">
        <title>Complex archaea that bridge the gap between prokaryotes and eukaryotes.</title>
        <authorList>
            <person name="Spang A."/>
            <person name="Saw J.H."/>
            <person name="Jorgensen S.L."/>
            <person name="Zaremba-Niedzwiedzka K."/>
            <person name="Martijn J."/>
            <person name="Lind A.E."/>
            <person name="van Eijk R."/>
            <person name="Schleper C."/>
            <person name="Guy L."/>
            <person name="Ettema T.J."/>
        </authorList>
    </citation>
    <scope>NUCLEOTIDE SEQUENCE</scope>
</reference>
<dbReference type="EMBL" id="LAZR01006981">
    <property type="protein sequence ID" value="KKM88278.1"/>
    <property type="molecule type" value="Genomic_DNA"/>
</dbReference>
<comment type="caution">
    <text evidence="1">The sequence shown here is derived from an EMBL/GenBank/DDBJ whole genome shotgun (WGS) entry which is preliminary data.</text>
</comment>
<protein>
    <submittedName>
        <fullName evidence="1">Uncharacterized protein</fullName>
    </submittedName>
</protein>
<proteinExistence type="predicted"/>
<evidence type="ECO:0000313" key="1">
    <source>
        <dbReference type="EMBL" id="KKM88278.1"/>
    </source>
</evidence>
<gene>
    <name evidence="1" type="ORF">LCGC14_1260420</name>
</gene>
<accession>A0A0F9L3F4</accession>
<sequence>MKLHESDLKEIIENDLKELLSIEFDVSSKLKDILKKIRISEESDYRLNSYLFLLDNLSKEFRKNWIYVGNQIVRSIGRLENSHRIEILNFILSKIDKFSNNPCLYLCSTLY</sequence>
<dbReference type="AlphaFoldDB" id="A0A0F9L3F4"/>
<name>A0A0F9L3F4_9ZZZZ</name>